<name>X1CX58_9ZZZZ</name>
<accession>X1CX58</accession>
<sequence length="107" mass="11909">MLCGQEKGVYTVENYHGGLNVATDGTNLRPDESLTLTNLTLDTVGVLVPRRGFSYYDSLVIKADSEIQAIYVYEPYANTQRMVIACGGFIYINSDLTDPYDANWDTL</sequence>
<dbReference type="AlphaFoldDB" id="X1CX58"/>
<dbReference type="EMBL" id="BART01026489">
    <property type="protein sequence ID" value="GAG97507.1"/>
    <property type="molecule type" value="Genomic_DNA"/>
</dbReference>
<reference evidence="1" key="1">
    <citation type="journal article" date="2014" name="Front. Microbiol.">
        <title>High frequency of phylogenetically diverse reductive dehalogenase-homologous genes in deep subseafloor sedimentary metagenomes.</title>
        <authorList>
            <person name="Kawai M."/>
            <person name="Futagami T."/>
            <person name="Toyoda A."/>
            <person name="Takaki Y."/>
            <person name="Nishi S."/>
            <person name="Hori S."/>
            <person name="Arai W."/>
            <person name="Tsubouchi T."/>
            <person name="Morono Y."/>
            <person name="Uchiyama I."/>
            <person name="Ito T."/>
            <person name="Fujiyama A."/>
            <person name="Inagaki F."/>
            <person name="Takami H."/>
        </authorList>
    </citation>
    <scope>NUCLEOTIDE SEQUENCE</scope>
    <source>
        <strain evidence="1">Expedition CK06-06</strain>
    </source>
</reference>
<gene>
    <name evidence="1" type="ORF">S01H4_47232</name>
</gene>
<organism evidence="1">
    <name type="scientific">marine sediment metagenome</name>
    <dbReference type="NCBI Taxonomy" id="412755"/>
    <lineage>
        <taxon>unclassified sequences</taxon>
        <taxon>metagenomes</taxon>
        <taxon>ecological metagenomes</taxon>
    </lineage>
</organism>
<comment type="caution">
    <text evidence="1">The sequence shown here is derived from an EMBL/GenBank/DDBJ whole genome shotgun (WGS) entry which is preliminary data.</text>
</comment>
<evidence type="ECO:0000313" key="1">
    <source>
        <dbReference type="EMBL" id="GAG97507.1"/>
    </source>
</evidence>
<protein>
    <submittedName>
        <fullName evidence="1">Uncharacterized protein</fullName>
    </submittedName>
</protein>
<feature type="non-terminal residue" evidence="1">
    <location>
        <position position="107"/>
    </location>
</feature>
<proteinExistence type="predicted"/>